<feature type="non-terminal residue" evidence="6">
    <location>
        <position position="1"/>
    </location>
</feature>
<sequence length="96" mass="10341">RALKYYKFGDPREVTELVQDTISTDLGSYEVLVRWLASPINPADINKIQGVYMHRAPLPAIAGSEGVGRVVQIGSSVTSVSPGDKVAILGLNSPCW</sequence>
<dbReference type="SUPFAM" id="SSF50129">
    <property type="entry name" value="GroES-like"/>
    <property type="match status" value="1"/>
</dbReference>
<dbReference type="AlphaFoldDB" id="A0AAV5THR5"/>
<dbReference type="GO" id="GO:0016491">
    <property type="term" value="F:oxidoreductase activity"/>
    <property type="evidence" value="ECO:0007669"/>
    <property type="project" value="UniProtKB-KW"/>
</dbReference>
<evidence type="ECO:0000259" key="5">
    <source>
        <dbReference type="Pfam" id="PF08240"/>
    </source>
</evidence>
<dbReference type="GO" id="GO:0006631">
    <property type="term" value="P:fatty acid metabolic process"/>
    <property type="evidence" value="ECO:0007669"/>
    <property type="project" value="TreeGrafter"/>
</dbReference>
<dbReference type="PANTHER" id="PTHR43981">
    <property type="entry name" value="ENOYL-[ACYL-CARRIER-PROTEIN] REDUCTASE, MITOCHONDRIAL"/>
    <property type="match status" value="1"/>
</dbReference>
<organism evidence="6 7">
    <name type="scientific">Pristionchus entomophagus</name>
    <dbReference type="NCBI Taxonomy" id="358040"/>
    <lineage>
        <taxon>Eukaryota</taxon>
        <taxon>Metazoa</taxon>
        <taxon>Ecdysozoa</taxon>
        <taxon>Nematoda</taxon>
        <taxon>Chromadorea</taxon>
        <taxon>Rhabditida</taxon>
        <taxon>Rhabditina</taxon>
        <taxon>Diplogasteromorpha</taxon>
        <taxon>Diplogasteroidea</taxon>
        <taxon>Neodiplogasteridae</taxon>
        <taxon>Pristionchus</taxon>
    </lineage>
</organism>
<evidence type="ECO:0000256" key="4">
    <source>
        <dbReference type="ARBA" id="ARBA00042123"/>
    </source>
</evidence>
<evidence type="ECO:0000313" key="6">
    <source>
        <dbReference type="EMBL" id="GMS93891.1"/>
    </source>
</evidence>
<evidence type="ECO:0000256" key="2">
    <source>
        <dbReference type="ARBA" id="ARBA00023002"/>
    </source>
</evidence>
<evidence type="ECO:0000313" key="7">
    <source>
        <dbReference type="Proteomes" id="UP001432027"/>
    </source>
</evidence>
<gene>
    <name evidence="6" type="ORF">PENTCL1PPCAC_16066</name>
</gene>
<dbReference type="Pfam" id="PF08240">
    <property type="entry name" value="ADH_N"/>
    <property type="match status" value="1"/>
</dbReference>
<keyword evidence="2" id="KW-0560">Oxidoreductase</keyword>
<dbReference type="Gene3D" id="3.90.180.10">
    <property type="entry name" value="Medium-chain alcohol dehydrogenases, catalytic domain"/>
    <property type="match status" value="1"/>
</dbReference>
<comment type="caution">
    <text evidence="6">The sequence shown here is derived from an EMBL/GenBank/DDBJ whole genome shotgun (WGS) entry which is preliminary data.</text>
</comment>
<proteinExistence type="predicted"/>
<feature type="non-terminal residue" evidence="6">
    <location>
        <position position="96"/>
    </location>
</feature>
<protein>
    <recommendedName>
        <fullName evidence="3">Enoyl-[acyl-carrier-protein] reductase, mitochondrial</fullName>
    </recommendedName>
    <alternativeName>
        <fullName evidence="4">2-enoyl thioester reductase</fullName>
    </alternativeName>
</protein>
<dbReference type="InterPro" id="IPR013154">
    <property type="entry name" value="ADH-like_N"/>
</dbReference>
<evidence type="ECO:0000256" key="1">
    <source>
        <dbReference type="ARBA" id="ARBA00022857"/>
    </source>
</evidence>
<dbReference type="PANTHER" id="PTHR43981:SF1">
    <property type="entry name" value="ENOYL-[ACYL-CARRIER-PROTEIN] REDUCTASE, MITOCHONDRIAL"/>
    <property type="match status" value="1"/>
</dbReference>
<keyword evidence="1" id="KW-0521">NADP</keyword>
<keyword evidence="7" id="KW-1185">Reference proteome</keyword>
<dbReference type="EMBL" id="BTSX01000004">
    <property type="protein sequence ID" value="GMS93891.1"/>
    <property type="molecule type" value="Genomic_DNA"/>
</dbReference>
<feature type="domain" description="Alcohol dehydrogenase-like N-terminal" evidence="5">
    <location>
        <begin position="28"/>
        <end position="88"/>
    </location>
</feature>
<evidence type="ECO:0000256" key="3">
    <source>
        <dbReference type="ARBA" id="ARBA00041058"/>
    </source>
</evidence>
<dbReference type="GO" id="GO:0005739">
    <property type="term" value="C:mitochondrion"/>
    <property type="evidence" value="ECO:0007669"/>
    <property type="project" value="TreeGrafter"/>
</dbReference>
<dbReference type="InterPro" id="IPR051034">
    <property type="entry name" value="Mito_Enoyl-ACP_Reductase"/>
</dbReference>
<accession>A0AAV5THR5</accession>
<reference evidence="6" key="1">
    <citation type="submission" date="2023-10" db="EMBL/GenBank/DDBJ databases">
        <title>Genome assembly of Pristionchus species.</title>
        <authorList>
            <person name="Yoshida K."/>
            <person name="Sommer R.J."/>
        </authorList>
    </citation>
    <scope>NUCLEOTIDE SEQUENCE</scope>
    <source>
        <strain evidence="6">RS0144</strain>
    </source>
</reference>
<dbReference type="InterPro" id="IPR011032">
    <property type="entry name" value="GroES-like_sf"/>
</dbReference>
<name>A0AAV5THR5_9BILA</name>
<dbReference type="Proteomes" id="UP001432027">
    <property type="component" value="Unassembled WGS sequence"/>
</dbReference>